<name>A0A0E9PK96_ANGAN</name>
<evidence type="ECO:0000313" key="1">
    <source>
        <dbReference type="EMBL" id="JAH04924.1"/>
    </source>
</evidence>
<reference evidence="1" key="2">
    <citation type="journal article" date="2015" name="Fish Shellfish Immunol.">
        <title>Early steps in the European eel (Anguilla anguilla)-Vibrio vulnificus interaction in the gills: Role of the RtxA13 toxin.</title>
        <authorList>
            <person name="Callol A."/>
            <person name="Pajuelo D."/>
            <person name="Ebbesson L."/>
            <person name="Teles M."/>
            <person name="MacKenzie S."/>
            <person name="Amaro C."/>
        </authorList>
    </citation>
    <scope>NUCLEOTIDE SEQUENCE</scope>
</reference>
<sequence length="14" mass="1701">MTAQARLMNQRRKP</sequence>
<protein>
    <submittedName>
        <fullName evidence="1">Uncharacterized protein</fullName>
    </submittedName>
</protein>
<dbReference type="EMBL" id="GBXM01103653">
    <property type="protein sequence ID" value="JAH04924.1"/>
    <property type="molecule type" value="Transcribed_RNA"/>
</dbReference>
<reference evidence="1" key="1">
    <citation type="submission" date="2014-11" db="EMBL/GenBank/DDBJ databases">
        <authorList>
            <person name="Amaro Gonzalez C."/>
        </authorList>
    </citation>
    <scope>NUCLEOTIDE SEQUENCE</scope>
</reference>
<accession>A0A0E9PK96</accession>
<organism evidence="1">
    <name type="scientific">Anguilla anguilla</name>
    <name type="common">European freshwater eel</name>
    <name type="synonym">Muraena anguilla</name>
    <dbReference type="NCBI Taxonomy" id="7936"/>
    <lineage>
        <taxon>Eukaryota</taxon>
        <taxon>Metazoa</taxon>
        <taxon>Chordata</taxon>
        <taxon>Craniata</taxon>
        <taxon>Vertebrata</taxon>
        <taxon>Euteleostomi</taxon>
        <taxon>Actinopterygii</taxon>
        <taxon>Neopterygii</taxon>
        <taxon>Teleostei</taxon>
        <taxon>Anguilliformes</taxon>
        <taxon>Anguillidae</taxon>
        <taxon>Anguilla</taxon>
    </lineage>
</organism>
<proteinExistence type="predicted"/>